<dbReference type="Proteomes" id="UP000683291">
    <property type="component" value="Chromosome 1"/>
</dbReference>
<feature type="transmembrane region" description="Helical" evidence="5">
    <location>
        <begin position="43"/>
        <end position="61"/>
    </location>
</feature>
<evidence type="ECO:0000313" key="6">
    <source>
        <dbReference type="EMBL" id="QUJ75358.1"/>
    </source>
</evidence>
<dbReference type="AlphaFoldDB" id="A0A975JBG2"/>
<keyword evidence="4 5" id="KW-0472">Membrane</keyword>
<dbReference type="EMBL" id="CP073581">
    <property type="protein sequence ID" value="QUJ75358.1"/>
    <property type="molecule type" value="Genomic_DNA"/>
</dbReference>
<reference evidence="6" key="1">
    <citation type="submission" date="2021-04" db="EMBL/GenBank/DDBJ databases">
        <title>Complete genome sequence for Sulfitobacter sp. strain JK7-1.</title>
        <authorList>
            <person name="Park S.-J."/>
        </authorList>
    </citation>
    <scope>NUCLEOTIDE SEQUENCE</scope>
    <source>
        <strain evidence="6">JK7-1</strain>
    </source>
</reference>
<dbReference type="KEGG" id="sual:KDD17_10185"/>
<evidence type="ECO:0000256" key="3">
    <source>
        <dbReference type="ARBA" id="ARBA00022989"/>
    </source>
</evidence>
<comment type="subcellular location">
    <subcellularLocation>
        <location evidence="1">Membrane</location>
        <topology evidence="1">Multi-pass membrane protein</topology>
    </subcellularLocation>
</comment>
<gene>
    <name evidence="6" type="ORF">KDD17_10185</name>
</gene>
<evidence type="ECO:0000256" key="1">
    <source>
        <dbReference type="ARBA" id="ARBA00004141"/>
    </source>
</evidence>
<evidence type="ECO:0000256" key="4">
    <source>
        <dbReference type="ARBA" id="ARBA00023136"/>
    </source>
</evidence>
<evidence type="ECO:0000256" key="5">
    <source>
        <dbReference type="SAM" id="Phobius"/>
    </source>
</evidence>
<organism evidence="6 7">
    <name type="scientific">Sulfitobacter albidus</name>
    <dbReference type="NCBI Taxonomy" id="2829501"/>
    <lineage>
        <taxon>Bacteria</taxon>
        <taxon>Pseudomonadati</taxon>
        <taxon>Pseudomonadota</taxon>
        <taxon>Alphaproteobacteria</taxon>
        <taxon>Rhodobacterales</taxon>
        <taxon>Roseobacteraceae</taxon>
        <taxon>Sulfitobacter</taxon>
    </lineage>
</organism>
<sequence length="125" mass="13173">MIMLFDRLGRLLLALLFLAGAAQKGIDPAPAQALLADWGLPVWLIWPALVFNAVGALCLISGVWLGPVALALAGYCAVTSLFHFIPSDPWQMSILVKNLAIAGGLLCLAARAMSQTDARNGAPFS</sequence>
<feature type="transmembrane region" description="Helical" evidence="5">
    <location>
        <begin position="68"/>
        <end position="86"/>
    </location>
</feature>
<dbReference type="RefSeq" id="WP_212703563.1">
    <property type="nucleotide sequence ID" value="NZ_CP073581.1"/>
</dbReference>
<evidence type="ECO:0000313" key="7">
    <source>
        <dbReference type="Proteomes" id="UP000683291"/>
    </source>
</evidence>
<keyword evidence="2 5" id="KW-0812">Transmembrane</keyword>
<protein>
    <submittedName>
        <fullName evidence="6">DoxX family membrane protein</fullName>
    </submittedName>
</protein>
<feature type="transmembrane region" description="Helical" evidence="5">
    <location>
        <begin position="92"/>
        <end position="110"/>
    </location>
</feature>
<keyword evidence="7" id="KW-1185">Reference proteome</keyword>
<evidence type="ECO:0000256" key="2">
    <source>
        <dbReference type="ARBA" id="ARBA00022692"/>
    </source>
</evidence>
<dbReference type="Pfam" id="PF07681">
    <property type="entry name" value="DoxX"/>
    <property type="match status" value="1"/>
</dbReference>
<accession>A0A975JBG2</accession>
<keyword evidence="3 5" id="KW-1133">Transmembrane helix</keyword>
<name>A0A975JBG2_9RHOB</name>
<dbReference type="InterPro" id="IPR032808">
    <property type="entry name" value="DoxX"/>
</dbReference>
<dbReference type="GO" id="GO:0016020">
    <property type="term" value="C:membrane"/>
    <property type="evidence" value="ECO:0007669"/>
    <property type="project" value="UniProtKB-SubCell"/>
</dbReference>
<proteinExistence type="predicted"/>